<keyword evidence="10" id="KW-1185">Reference proteome</keyword>
<dbReference type="Proteomes" id="UP001338125">
    <property type="component" value="Unassembled WGS sequence"/>
</dbReference>
<evidence type="ECO:0000256" key="1">
    <source>
        <dbReference type="ARBA" id="ARBA00001936"/>
    </source>
</evidence>
<evidence type="ECO:0000256" key="3">
    <source>
        <dbReference type="ARBA" id="ARBA00022723"/>
    </source>
</evidence>
<comment type="cofactor">
    <cofactor evidence="1">
        <name>Mn(2+)</name>
        <dbReference type="ChEBI" id="CHEBI:29035"/>
    </cofactor>
</comment>
<feature type="domain" description="Nudix hydrolase" evidence="8">
    <location>
        <begin position="31"/>
        <end position="229"/>
    </location>
</feature>
<evidence type="ECO:0000256" key="6">
    <source>
        <dbReference type="ARBA" id="ARBA00023211"/>
    </source>
</evidence>
<comment type="caution">
    <text evidence="9">The sequence shown here is derived from an EMBL/GenBank/DDBJ whole genome shotgun (WGS) entry which is preliminary data.</text>
</comment>
<evidence type="ECO:0000256" key="5">
    <source>
        <dbReference type="ARBA" id="ARBA00022842"/>
    </source>
</evidence>
<dbReference type="EMBL" id="JAVFKD010000012">
    <property type="protein sequence ID" value="KAK5992594.1"/>
    <property type="molecule type" value="Genomic_DNA"/>
</dbReference>
<keyword evidence="6" id="KW-0464">Manganese</keyword>
<dbReference type="CDD" id="cd18870">
    <property type="entry name" value="NUDIX_AcylCoAdiphos_Nudt19"/>
    <property type="match status" value="1"/>
</dbReference>
<dbReference type="Gene3D" id="3.90.79.10">
    <property type="entry name" value="Nucleoside Triphosphate Pyrophosphohydrolase"/>
    <property type="match status" value="1"/>
</dbReference>
<evidence type="ECO:0000256" key="2">
    <source>
        <dbReference type="ARBA" id="ARBA00001946"/>
    </source>
</evidence>
<dbReference type="PROSITE" id="PS51462">
    <property type="entry name" value="NUDIX"/>
    <property type="match status" value="1"/>
</dbReference>
<keyword evidence="4" id="KW-0378">Hydrolase</keyword>
<keyword evidence="5" id="KW-0460">Magnesium</keyword>
<feature type="compositionally biased region" description="Low complexity" evidence="7">
    <location>
        <begin position="11"/>
        <end position="22"/>
    </location>
</feature>
<dbReference type="SUPFAM" id="SSF55811">
    <property type="entry name" value="Nudix"/>
    <property type="match status" value="1"/>
</dbReference>
<sequence length="361" mass="39740">MSGEQARRLYSSSSSSSSSPSSKPAKREIPEPHPSSSILLLSPVNEVLLLHRVKTSTSFASAHVFPGGNLDAFHDGDIPAVGSPGRHEDGPAYRLGAVRECFEETGILLAKKDGELIDLPQQERDEARKRIHGSQIKFGDWLKSIGAEADTDGLLPFTRWLTPIGVPKRFTTQMYIYLLPISRTSVPSEMLIPTPDGGVEHTTAVFASPQSFLSRAGKGEIILFPPQYYLLHLLTKFLTGKDHNIEAGPIHLLSQRRKLLSFLKAVPTADTERGNAHATSKISWGDKVMSPHNLFLRKSDKRVVLGIDKPGPELKDSDKGGDWERVVLVSFGKGGPTNVEVRMREDVLKEEKESNPEDPKL</sequence>
<reference evidence="9 10" key="1">
    <citation type="submission" date="2024-01" db="EMBL/GenBank/DDBJ databases">
        <title>Complete genome of Cladobotryum mycophilum ATHUM6906.</title>
        <authorList>
            <person name="Christinaki A.C."/>
            <person name="Myridakis A.I."/>
            <person name="Kouvelis V.N."/>
        </authorList>
    </citation>
    <scope>NUCLEOTIDE SEQUENCE [LARGE SCALE GENOMIC DNA]</scope>
    <source>
        <strain evidence="9 10">ATHUM6906</strain>
    </source>
</reference>
<dbReference type="InterPro" id="IPR015797">
    <property type="entry name" value="NUDIX_hydrolase-like_dom_sf"/>
</dbReference>
<accession>A0ABR0SKC7</accession>
<comment type="cofactor">
    <cofactor evidence="2">
        <name>Mg(2+)</name>
        <dbReference type="ChEBI" id="CHEBI:18420"/>
    </cofactor>
</comment>
<organism evidence="9 10">
    <name type="scientific">Cladobotryum mycophilum</name>
    <dbReference type="NCBI Taxonomy" id="491253"/>
    <lineage>
        <taxon>Eukaryota</taxon>
        <taxon>Fungi</taxon>
        <taxon>Dikarya</taxon>
        <taxon>Ascomycota</taxon>
        <taxon>Pezizomycotina</taxon>
        <taxon>Sordariomycetes</taxon>
        <taxon>Hypocreomycetidae</taxon>
        <taxon>Hypocreales</taxon>
        <taxon>Hypocreaceae</taxon>
        <taxon>Cladobotryum</taxon>
    </lineage>
</organism>
<evidence type="ECO:0000256" key="4">
    <source>
        <dbReference type="ARBA" id="ARBA00022801"/>
    </source>
</evidence>
<proteinExistence type="predicted"/>
<dbReference type="InterPro" id="IPR039121">
    <property type="entry name" value="NUDT19"/>
</dbReference>
<evidence type="ECO:0000256" key="7">
    <source>
        <dbReference type="SAM" id="MobiDB-lite"/>
    </source>
</evidence>
<dbReference type="PANTHER" id="PTHR12318">
    <property type="entry name" value="TESTOSTERONE-REGULATED PROTEIN RP2"/>
    <property type="match status" value="1"/>
</dbReference>
<keyword evidence="3" id="KW-0479">Metal-binding</keyword>
<name>A0ABR0SKC7_9HYPO</name>
<gene>
    <name evidence="9" type="ORF">PT974_06008</name>
</gene>
<dbReference type="PANTHER" id="PTHR12318:SF0">
    <property type="entry name" value="ACYL-COENZYME A DIPHOSPHATASE NUDT19"/>
    <property type="match status" value="1"/>
</dbReference>
<evidence type="ECO:0000313" key="10">
    <source>
        <dbReference type="Proteomes" id="UP001338125"/>
    </source>
</evidence>
<feature type="region of interest" description="Disordered" evidence="7">
    <location>
        <begin position="1"/>
        <end position="36"/>
    </location>
</feature>
<evidence type="ECO:0000259" key="8">
    <source>
        <dbReference type="PROSITE" id="PS51462"/>
    </source>
</evidence>
<dbReference type="InterPro" id="IPR000086">
    <property type="entry name" value="NUDIX_hydrolase_dom"/>
</dbReference>
<evidence type="ECO:0000313" key="9">
    <source>
        <dbReference type="EMBL" id="KAK5992594.1"/>
    </source>
</evidence>
<protein>
    <submittedName>
        <fullName evidence="9">Acyl-coenzyme A diphosphatase NUDT19-like protein</fullName>
    </submittedName>
</protein>